<proteinExistence type="predicted"/>
<name>A0AAW2FYD6_9HYME</name>
<organism evidence="1 2">
    <name type="scientific">Cardiocondyla obscurior</name>
    <dbReference type="NCBI Taxonomy" id="286306"/>
    <lineage>
        <taxon>Eukaryota</taxon>
        <taxon>Metazoa</taxon>
        <taxon>Ecdysozoa</taxon>
        <taxon>Arthropoda</taxon>
        <taxon>Hexapoda</taxon>
        <taxon>Insecta</taxon>
        <taxon>Pterygota</taxon>
        <taxon>Neoptera</taxon>
        <taxon>Endopterygota</taxon>
        <taxon>Hymenoptera</taxon>
        <taxon>Apocrita</taxon>
        <taxon>Aculeata</taxon>
        <taxon>Formicoidea</taxon>
        <taxon>Formicidae</taxon>
        <taxon>Myrmicinae</taxon>
        <taxon>Cardiocondyla</taxon>
    </lineage>
</organism>
<sequence length="130" mass="14703">MYPVNNLTANCQQFGTKQSQTLTTNSVPSGSSIDTYFARKACLQNLTAKWHQKASNTWRQKSDGKLSPNSERILAQKSQRQIVVKLQTGLDDKSPTANCRQNLFANWRQKSDGKLRPNLVAINFLLLLFM</sequence>
<protein>
    <submittedName>
        <fullName evidence="1">Uncharacterized protein</fullName>
    </submittedName>
</protein>
<dbReference type="Proteomes" id="UP001430953">
    <property type="component" value="Unassembled WGS sequence"/>
</dbReference>
<evidence type="ECO:0000313" key="1">
    <source>
        <dbReference type="EMBL" id="KAL0120438.1"/>
    </source>
</evidence>
<accession>A0AAW2FYD6</accession>
<reference evidence="1 2" key="1">
    <citation type="submission" date="2023-03" db="EMBL/GenBank/DDBJ databases">
        <title>High recombination rates correlate with genetic variation in Cardiocondyla obscurior ants.</title>
        <authorList>
            <person name="Errbii M."/>
        </authorList>
    </citation>
    <scope>NUCLEOTIDE SEQUENCE [LARGE SCALE GENOMIC DNA]</scope>
    <source>
        <strain evidence="1">Alpha-2009</strain>
        <tissue evidence="1">Whole body</tissue>
    </source>
</reference>
<comment type="caution">
    <text evidence="1">The sequence shown here is derived from an EMBL/GenBank/DDBJ whole genome shotgun (WGS) entry which is preliminary data.</text>
</comment>
<dbReference type="EMBL" id="JADYXP020000007">
    <property type="protein sequence ID" value="KAL0120438.1"/>
    <property type="molecule type" value="Genomic_DNA"/>
</dbReference>
<gene>
    <name evidence="1" type="ORF">PUN28_008264</name>
</gene>
<keyword evidence="2" id="KW-1185">Reference proteome</keyword>
<evidence type="ECO:0000313" key="2">
    <source>
        <dbReference type="Proteomes" id="UP001430953"/>
    </source>
</evidence>
<dbReference type="AlphaFoldDB" id="A0AAW2FYD6"/>